<gene>
    <name evidence="2" type="ORF">ABT58_07185</name>
</gene>
<proteinExistence type="predicted"/>
<dbReference type="RefSeq" id="WP_047873714.1">
    <property type="nucleotide sequence ID" value="NZ_BMYC01000005.1"/>
</dbReference>
<organism evidence="2 3">
    <name type="scientific">Photobacterium aphoticum</name>
    <dbReference type="NCBI Taxonomy" id="754436"/>
    <lineage>
        <taxon>Bacteria</taxon>
        <taxon>Pseudomonadati</taxon>
        <taxon>Pseudomonadota</taxon>
        <taxon>Gammaproteobacteria</taxon>
        <taxon>Vibrionales</taxon>
        <taxon>Vibrionaceae</taxon>
        <taxon>Photobacterium</taxon>
    </lineage>
</organism>
<feature type="signal peptide" evidence="1">
    <location>
        <begin position="1"/>
        <end position="27"/>
    </location>
</feature>
<comment type="caution">
    <text evidence="2">The sequence shown here is derived from an EMBL/GenBank/DDBJ whole genome shotgun (WGS) entry which is preliminary data.</text>
</comment>
<feature type="chain" id="PRO_5005252306" description="Lipoprotein" evidence="1">
    <location>
        <begin position="28"/>
        <end position="96"/>
    </location>
</feature>
<keyword evidence="3" id="KW-1185">Reference proteome</keyword>
<evidence type="ECO:0000313" key="2">
    <source>
        <dbReference type="EMBL" id="KLV01548.1"/>
    </source>
</evidence>
<dbReference type="OrthoDB" id="6241253at2"/>
<dbReference type="PROSITE" id="PS51257">
    <property type="entry name" value="PROKAR_LIPOPROTEIN"/>
    <property type="match status" value="1"/>
</dbReference>
<dbReference type="EMBL" id="LDOV01000011">
    <property type="protein sequence ID" value="KLV01548.1"/>
    <property type="molecule type" value="Genomic_DNA"/>
</dbReference>
<dbReference type="AlphaFoldDB" id="A0A0J1GP44"/>
<evidence type="ECO:0008006" key="4">
    <source>
        <dbReference type="Google" id="ProtNLM"/>
    </source>
</evidence>
<dbReference type="PATRIC" id="fig|754436.4.peg.1530"/>
<protein>
    <recommendedName>
        <fullName evidence="4">Lipoprotein</fullName>
    </recommendedName>
</protein>
<accession>A0A0J1GP44</accession>
<name>A0A0J1GP44_9GAMM</name>
<dbReference type="Proteomes" id="UP000036426">
    <property type="component" value="Unassembled WGS sequence"/>
</dbReference>
<reference evidence="2 3" key="1">
    <citation type="submission" date="2015-05" db="EMBL/GenBank/DDBJ databases">
        <title>Photobacterium galathea sp. nov.</title>
        <authorList>
            <person name="Machado H."/>
            <person name="Gram L."/>
        </authorList>
    </citation>
    <scope>NUCLEOTIDE SEQUENCE [LARGE SCALE GENOMIC DNA]</scope>
    <source>
        <strain evidence="2 3">DSM 25995</strain>
    </source>
</reference>
<evidence type="ECO:0000313" key="3">
    <source>
        <dbReference type="Proteomes" id="UP000036426"/>
    </source>
</evidence>
<sequence>MRHTTLSTTLLAGTFSLLLAGCSSSSAPTTDSASTAPAQPLAAAASLEDDEIICTSRKATGSNFKKTRCVTKTVYEREAEYAKDELRKFNRSKLNH</sequence>
<keyword evidence="1" id="KW-0732">Signal</keyword>
<evidence type="ECO:0000256" key="1">
    <source>
        <dbReference type="SAM" id="SignalP"/>
    </source>
</evidence>